<dbReference type="Proteomes" id="UP001145087">
    <property type="component" value="Unassembled WGS sequence"/>
</dbReference>
<protein>
    <submittedName>
        <fullName evidence="3">DUF2520 domain-containing protein</fullName>
    </submittedName>
</protein>
<dbReference type="RefSeq" id="WP_343335235.1">
    <property type="nucleotide sequence ID" value="NZ_JAPOHD010000064.1"/>
</dbReference>
<dbReference type="SUPFAM" id="SSF48179">
    <property type="entry name" value="6-phosphogluconate dehydrogenase C-terminal domain-like"/>
    <property type="match status" value="1"/>
</dbReference>
<dbReference type="InterPro" id="IPR036291">
    <property type="entry name" value="NAD(P)-bd_dom_sf"/>
</dbReference>
<accession>A0A9X3J8U2</accession>
<dbReference type="PANTHER" id="PTHR40459:SF1">
    <property type="entry name" value="CONSERVED HYPOTHETICAL ALANINE AND LEUCINE RICH PROTEIN"/>
    <property type="match status" value="1"/>
</dbReference>
<feature type="domain" description="DUF2520" evidence="2">
    <location>
        <begin position="126"/>
        <end position="251"/>
    </location>
</feature>
<evidence type="ECO:0000259" key="2">
    <source>
        <dbReference type="Pfam" id="PF10728"/>
    </source>
</evidence>
<keyword evidence="4" id="KW-1185">Reference proteome</keyword>
<dbReference type="AlphaFoldDB" id="A0A9X3J8U2"/>
<dbReference type="InterPro" id="IPR008927">
    <property type="entry name" value="6-PGluconate_DH-like_C_sf"/>
</dbReference>
<feature type="domain" description="Pyrroline-5-carboxylate reductase catalytic N-terminal" evidence="1">
    <location>
        <begin position="4"/>
        <end position="90"/>
    </location>
</feature>
<dbReference type="InterPro" id="IPR018931">
    <property type="entry name" value="DUF2520"/>
</dbReference>
<sequence>MIQRITIIGAGNLATHLSVELKRAGYEILQVYSRTEKSAKELAAKLESDFTNSINKISKEADLYIVALKDSAVLEVLSKIDFQNKPLIHCSGSLPLSILKSYSENIGVLYPLQTFSKNRKVNFKEIPVFVEANNQETEKLLIKLASSISPKVSVLSSDKRKSLHIAAVFACNFVNHFYTLAGDFLQTEDIAFEVLYPLISETAKKVQEMNPADAQTGPAVRFDENIINDHLKQLNNFPDHQEVYKSISKSIFKRHQEKNK</sequence>
<reference evidence="3" key="1">
    <citation type="submission" date="2022-11" db="EMBL/GenBank/DDBJ databases">
        <title>Marilongibacter aestuarii gen. nov., sp. nov., isolated from tidal flat sediment.</title>
        <authorList>
            <person name="Jiayan W."/>
        </authorList>
    </citation>
    <scope>NUCLEOTIDE SEQUENCE</scope>
    <source>
        <strain evidence="3">Z1-6</strain>
    </source>
</reference>
<name>A0A9X3J8U2_9BACT</name>
<evidence type="ECO:0000259" key="1">
    <source>
        <dbReference type="Pfam" id="PF03807"/>
    </source>
</evidence>
<dbReference type="Gene3D" id="3.40.50.720">
    <property type="entry name" value="NAD(P)-binding Rossmann-like Domain"/>
    <property type="match status" value="1"/>
</dbReference>
<comment type="caution">
    <text evidence="3">The sequence shown here is derived from an EMBL/GenBank/DDBJ whole genome shotgun (WGS) entry which is preliminary data.</text>
</comment>
<dbReference type="Gene3D" id="1.10.1040.20">
    <property type="entry name" value="ProC-like, C-terminal domain"/>
    <property type="match status" value="1"/>
</dbReference>
<dbReference type="Pfam" id="PF10728">
    <property type="entry name" value="DUF2520"/>
    <property type="match status" value="1"/>
</dbReference>
<dbReference type="EMBL" id="JAPOHD010000064">
    <property type="protein sequence ID" value="MCY1722911.1"/>
    <property type="molecule type" value="Genomic_DNA"/>
</dbReference>
<proteinExistence type="predicted"/>
<evidence type="ECO:0000313" key="3">
    <source>
        <dbReference type="EMBL" id="MCY1722911.1"/>
    </source>
</evidence>
<dbReference type="InterPro" id="IPR037108">
    <property type="entry name" value="TM1727-like_C_sf"/>
</dbReference>
<organism evidence="3 4">
    <name type="scientific">Draconibacterium aestuarii</name>
    <dbReference type="NCBI Taxonomy" id="2998507"/>
    <lineage>
        <taxon>Bacteria</taxon>
        <taxon>Pseudomonadati</taxon>
        <taxon>Bacteroidota</taxon>
        <taxon>Bacteroidia</taxon>
        <taxon>Marinilabiliales</taxon>
        <taxon>Prolixibacteraceae</taxon>
        <taxon>Draconibacterium</taxon>
    </lineage>
</organism>
<dbReference type="Pfam" id="PF03807">
    <property type="entry name" value="F420_oxidored"/>
    <property type="match status" value="1"/>
</dbReference>
<dbReference type="InterPro" id="IPR028939">
    <property type="entry name" value="P5C_Rdtase_cat_N"/>
</dbReference>
<dbReference type="PANTHER" id="PTHR40459">
    <property type="entry name" value="CONSERVED HYPOTHETICAL ALANINE AND LEUCINE RICH PROTEIN"/>
    <property type="match status" value="1"/>
</dbReference>
<evidence type="ECO:0000313" key="4">
    <source>
        <dbReference type="Proteomes" id="UP001145087"/>
    </source>
</evidence>
<dbReference type="SUPFAM" id="SSF51735">
    <property type="entry name" value="NAD(P)-binding Rossmann-fold domains"/>
    <property type="match status" value="1"/>
</dbReference>
<gene>
    <name evidence="3" type="ORF">OU798_21365</name>
</gene>